<gene>
    <name evidence="1" type="ORF">ACFPPD_23445</name>
</gene>
<evidence type="ECO:0008006" key="3">
    <source>
        <dbReference type="Google" id="ProtNLM"/>
    </source>
</evidence>
<comment type="caution">
    <text evidence="1">The sequence shown here is derived from an EMBL/GenBank/DDBJ whole genome shotgun (WGS) entry which is preliminary data.</text>
</comment>
<organism evidence="1 2">
    <name type="scientific">Cohnella suwonensis</name>
    <dbReference type="NCBI Taxonomy" id="696072"/>
    <lineage>
        <taxon>Bacteria</taxon>
        <taxon>Bacillati</taxon>
        <taxon>Bacillota</taxon>
        <taxon>Bacilli</taxon>
        <taxon>Bacillales</taxon>
        <taxon>Paenibacillaceae</taxon>
        <taxon>Cohnella</taxon>
    </lineage>
</organism>
<sequence length="224" mass="26099">MSFEKAYAILIEEQLRNASGQRLAMLNKNREGTKKLLEVVIWPALQSFEGIVLEHEMVGSNGAKMYIDVYYEPIAIAFESDGFVTHAELITRDRFDFEKTKIRSVALGWMTYYPFSRDQLDKQPDMCRRAFYEIVGQRMSIRGSRFMEELSVYEREVVRYAVRLRRPFKLDDVKYCLGCKYDLAKRVTSQLLDKKLIVSLGSGKNRLHSFEVTPVAKELLLQRS</sequence>
<dbReference type="Proteomes" id="UP001596105">
    <property type="component" value="Unassembled WGS sequence"/>
</dbReference>
<keyword evidence="2" id="KW-1185">Reference proteome</keyword>
<proteinExistence type="predicted"/>
<reference evidence="2" key="1">
    <citation type="journal article" date="2019" name="Int. J. Syst. Evol. Microbiol.">
        <title>The Global Catalogue of Microorganisms (GCM) 10K type strain sequencing project: providing services to taxonomists for standard genome sequencing and annotation.</title>
        <authorList>
            <consortium name="The Broad Institute Genomics Platform"/>
            <consortium name="The Broad Institute Genome Sequencing Center for Infectious Disease"/>
            <person name="Wu L."/>
            <person name="Ma J."/>
        </authorList>
    </citation>
    <scope>NUCLEOTIDE SEQUENCE [LARGE SCALE GENOMIC DNA]</scope>
    <source>
        <strain evidence="2">CCUG 57113</strain>
    </source>
</reference>
<evidence type="ECO:0000313" key="2">
    <source>
        <dbReference type="Proteomes" id="UP001596105"/>
    </source>
</evidence>
<accession>A0ABW0M0L4</accession>
<evidence type="ECO:0000313" key="1">
    <source>
        <dbReference type="EMBL" id="MFC5471635.1"/>
    </source>
</evidence>
<protein>
    <recommendedName>
        <fullName evidence="3">Transcriptional regulator</fullName>
    </recommendedName>
</protein>
<dbReference type="EMBL" id="JBHSMH010000111">
    <property type="protein sequence ID" value="MFC5471635.1"/>
    <property type="molecule type" value="Genomic_DNA"/>
</dbReference>
<name>A0ABW0M0L4_9BACL</name>
<dbReference type="RefSeq" id="WP_209743781.1">
    <property type="nucleotide sequence ID" value="NZ_JBHSMH010000111.1"/>
</dbReference>